<gene>
    <name evidence="3" type="ORF">L227DRAFT_570871</name>
</gene>
<dbReference type="STRING" id="1328759.A0A5C2SQD2"/>
<feature type="region of interest" description="Disordered" evidence="1">
    <location>
        <begin position="296"/>
        <end position="316"/>
    </location>
</feature>
<dbReference type="OrthoDB" id="2142759at2759"/>
<evidence type="ECO:0000256" key="1">
    <source>
        <dbReference type="SAM" id="MobiDB-lite"/>
    </source>
</evidence>
<protein>
    <recommendedName>
        <fullName evidence="2">HNH nuclease domain-containing protein</fullName>
    </recommendedName>
</protein>
<dbReference type="Pfam" id="PF13391">
    <property type="entry name" value="HNH_2"/>
    <property type="match status" value="1"/>
</dbReference>
<sequence length="316" mass="35763">MPARSLLLNCPADRNVILGDYHGTILAGFHQYGTISWTTFFQWLHVLFESTNNWIIVRGDRFAAEQYFPTSAIVMPGKYVLLAADGSPMHINLTPKHARRRQPTPTRSQEHDRKLSRFVDRDGKCMVYGHSLMWNGLQPAHIFSRAHMTEWNAGGYASLITDTDCANCVGGVSKIGSIQNMLLLSADLHRPWADHEFGVDPDNEYRITAFIAGHDNIVGRVLRLDHISDPTQRPSDQLLRDHFLQGLLKHVKGVGERQWDYAQTFGTGAFDLSDRVVWGTEEGKERLELELENRLFEHRTQQEAPGAPGSPRRPSP</sequence>
<dbReference type="EMBL" id="ML122252">
    <property type="protein sequence ID" value="RPD65548.1"/>
    <property type="molecule type" value="Genomic_DNA"/>
</dbReference>
<evidence type="ECO:0000313" key="4">
    <source>
        <dbReference type="Proteomes" id="UP000313359"/>
    </source>
</evidence>
<feature type="domain" description="HNH nuclease" evidence="2">
    <location>
        <begin position="125"/>
        <end position="200"/>
    </location>
</feature>
<accession>A0A5C2SQD2</accession>
<proteinExistence type="predicted"/>
<evidence type="ECO:0000259" key="2">
    <source>
        <dbReference type="Pfam" id="PF13391"/>
    </source>
</evidence>
<dbReference type="Proteomes" id="UP000313359">
    <property type="component" value="Unassembled WGS sequence"/>
</dbReference>
<dbReference type="InterPro" id="IPR003615">
    <property type="entry name" value="HNH_nuc"/>
</dbReference>
<keyword evidence="4" id="KW-1185">Reference proteome</keyword>
<reference evidence="3" key="1">
    <citation type="journal article" date="2018" name="Genome Biol. Evol.">
        <title>Genomics and development of Lentinus tigrinus, a white-rot wood-decaying mushroom with dimorphic fruiting bodies.</title>
        <authorList>
            <person name="Wu B."/>
            <person name="Xu Z."/>
            <person name="Knudson A."/>
            <person name="Carlson A."/>
            <person name="Chen N."/>
            <person name="Kovaka S."/>
            <person name="LaButti K."/>
            <person name="Lipzen A."/>
            <person name="Pennachio C."/>
            <person name="Riley R."/>
            <person name="Schakwitz W."/>
            <person name="Umezawa K."/>
            <person name="Ohm R.A."/>
            <person name="Grigoriev I.V."/>
            <person name="Nagy L.G."/>
            <person name="Gibbons J."/>
            <person name="Hibbett D."/>
        </authorList>
    </citation>
    <scope>NUCLEOTIDE SEQUENCE [LARGE SCALE GENOMIC DNA]</scope>
    <source>
        <strain evidence="3">ALCF2SS1-6</strain>
    </source>
</reference>
<evidence type="ECO:0000313" key="3">
    <source>
        <dbReference type="EMBL" id="RPD65548.1"/>
    </source>
</evidence>
<dbReference type="AlphaFoldDB" id="A0A5C2SQD2"/>
<organism evidence="3 4">
    <name type="scientific">Lentinus tigrinus ALCF2SS1-6</name>
    <dbReference type="NCBI Taxonomy" id="1328759"/>
    <lineage>
        <taxon>Eukaryota</taxon>
        <taxon>Fungi</taxon>
        <taxon>Dikarya</taxon>
        <taxon>Basidiomycota</taxon>
        <taxon>Agaricomycotina</taxon>
        <taxon>Agaricomycetes</taxon>
        <taxon>Polyporales</taxon>
        <taxon>Polyporaceae</taxon>
        <taxon>Lentinus</taxon>
    </lineage>
</organism>
<name>A0A5C2SQD2_9APHY</name>